<organism evidence="4 5">
    <name type="scientific">Cupriavidus pauculus</name>
    <dbReference type="NCBI Taxonomy" id="82633"/>
    <lineage>
        <taxon>Bacteria</taxon>
        <taxon>Pseudomonadati</taxon>
        <taxon>Pseudomonadota</taxon>
        <taxon>Betaproteobacteria</taxon>
        <taxon>Burkholderiales</taxon>
        <taxon>Burkholderiaceae</taxon>
        <taxon>Cupriavidus</taxon>
    </lineage>
</organism>
<feature type="domain" description="GH15-like" evidence="2">
    <location>
        <begin position="280"/>
        <end position="642"/>
    </location>
</feature>
<dbReference type="Proteomes" id="UP000270411">
    <property type="component" value="Chromosome 1"/>
</dbReference>
<evidence type="ECO:0000259" key="3">
    <source>
        <dbReference type="Pfam" id="PF19291"/>
    </source>
</evidence>
<feature type="compositionally biased region" description="Low complexity" evidence="1">
    <location>
        <begin position="1"/>
        <end position="16"/>
    </location>
</feature>
<dbReference type="InterPro" id="IPR012341">
    <property type="entry name" value="6hp_glycosidase-like_sf"/>
</dbReference>
<evidence type="ECO:0000313" key="4">
    <source>
        <dbReference type="EMBL" id="AZG12594.1"/>
    </source>
</evidence>
<protein>
    <submittedName>
        <fullName evidence="4">Glycoside hydrolase family 15 protein</fullName>
    </submittedName>
</protein>
<gene>
    <name evidence="4" type="ORF">EHF44_03610</name>
</gene>
<dbReference type="KEGG" id="cpau:EHF44_03610"/>
<keyword evidence="4" id="KW-0378">Hydrolase</keyword>
<reference evidence="5" key="1">
    <citation type="submission" date="2018-11" db="EMBL/GenBank/DDBJ databases">
        <title>FDA dAtabase for Regulatory Grade micrObial Sequences (FDA-ARGOS): Supporting development and validation of Infectious Disease Dx tests.</title>
        <authorList>
            <person name="Goldberg B."/>
            <person name="Campos J."/>
            <person name="Tallon L."/>
            <person name="Sadzewicz L."/>
            <person name="Zhao X."/>
            <person name="Vavikolanu K."/>
            <person name="Mehta A."/>
            <person name="Aluvathingal J."/>
            <person name="Nadendla S."/>
            <person name="Geyer C."/>
            <person name="Nandy P."/>
            <person name="Yan Y."/>
            <person name="Sichtig H."/>
        </authorList>
    </citation>
    <scope>NUCLEOTIDE SEQUENCE [LARGE SCALE GENOMIC DNA]</scope>
    <source>
        <strain evidence="5">FDAARGOS_614</strain>
    </source>
</reference>
<dbReference type="Pfam" id="PF19291">
    <property type="entry name" value="TREH_N"/>
    <property type="match status" value="1"/>
</dbReference>
<evidence type="ECO:0000259" key="2">
    <source>
        <dbReference type="Pfam" id="PF00723"/>
    </source>
</evidence>
<evidence type="ECO:0000313" key="5">
    <source>
        <dbReference type="Proteomes" id="UP000270411"/>
    </source>
</evidence>
<evidence type="ECO:0000256" key="1">
    <source>
        <dbReference type="SAM" id="MobiDB-lite"/>
    </source>
</evidence>
<dbReference type="InterPro" id="IPR011613">
    <property type="entry name" value="GH15-like"/>
</dbReference>
<dbReference type="SUPFAM" id="SSF48208">
    <property type="entry name" value="Six-hairpin glycosidases"/>
    <property type="match status" value="1"/>
</dbReference>
<dbReference type="InterPro" id="IPR045582">
    <property type="entry name" value="Trehalase-like_N"/>
</dbReference>
<dbReference type="AlphaFoldDB" id="A0A3G8GWW8"/>
<dbReference type="PANTHER" id="PTHR31616">
    <property type="entry name" value="TREHALASE"/>
    <property type="match status" value="1"/>
</dbReference>
<feature type="region of interest" description="Disordered" evidence="1">
    <location>
        <begin position="1"/>
        <end position="22"/>
    </location>
</feature>
<dbReference type="GO" id="GO:0004553">
    <property type="term" value="F:hydrolase activity, hydrolyzing O-glycosyl compounds"/>
    <property type="evidence" value="ECO:0007669"/>
    <property type="project" value="TreeGrafter"/>
</dbReference>
<proteinExistence type="predicted"/>
<dbReference type="OrthoDB" id="3902805at2"/>
<name>A0A3G8GWW8_9BURK</name>
<dbReference type="PANTHER" id="PTHR31616:SF0">
    <property type="entry name" value="GLUCAN 1,4-ALPHA-GLUCOSIDASE"/>
    <property type="match status" value="1"/>
</dbReference>
<dbReference type="EMBL" id="CP033969">
    <property type="protein sequence ID" value="AZG12594.1"/>
    <property type="molecule type" value="Genomic_DNA"/>
</dbReference>
<dbReference type="Gene3D" id="1.50.10.10">
    <property type="match status" value="1"/>
</dbReference>
<sequence length="655" mass="73468">MAAPVRPCADAPAGAAPGPPVRPPLTPICPGGYVVSEPVNLNPAIATEAPAVNTDSDTSSRHADPSLSLGMIGNCAFSALVDGRGRIVWCCMPRFDGDPVFNALLDPSENAGHFNIEIEDFQEATQWYEPNTAVLRTQLTDRHGSCLEITDFCPRFFRLGRYFRPLTLVRRIRPIRGAPRVRVTLAPRYNYGRHAPHVTRGSSHARFVGEDMTLRLTTDAPLAYVLSNTPFLVTRGYNFILGPDETLTHSVEDIARDFEQETTAYWRLWSRRLAVPREWQDAVIRAAITLKLSLYEETGAIVAAMTTSIPEAPGSGRNWDYRFCWLRDAFFVVRALNSLSEVGTMEDYLRWLSNVVMQSQDGHIQPLYGIGLERELPESILDHLGGYRGMGPVRVGNQAQEHFQHDVYGNVVLAAAQAFHDHRLLHRGGPAEFQKLEDVGEQAVRVFGTPDAGMWELRTRARIHTSSALMSWVACDRLAKIAVKLEQPARAAYWHDHADRMKRRILEESWSEKRQAFAESFGGKELDASVLLMAEVNFIDPRDPRFVSTVKALEESLCDGPYMRRYEAPDDFGKPETAFNICTFWRIDALARIGRREQAREIFEAMLAARNPLGLLSEDTHPVTGEMWGNFPQTYSMVGLINGAMRLSAPWDTVI</sequence>
<dbReference type="InterPro" id="IPR008928">
    <property type="entry name" value="6-hairpin_glycosidase_sf"/>
</dbReference>
<feature type="domain" description="Trehalase-like N-terminal" evidence="3">
    <location>
        <begin position="68"/>
        <end position="214"/>
    </location>
</feature>
<accession>A0A3G8GWW8</accession>
<dbReference type="GO" id="GO:0005975">
    <property type="term" value="P:carbohydrate metabolic process"/>
    <property type="evidence" value="ECO:0007669"/>
    <property type="project" value="InterPro"/>
</dbReference>
<dbReference type="Pfam" id="PF00723">
    <property type="entry name" value="Glyco_hydro_15"/>
    <property type="match status" value="1"/>
</dbReference>